<dbReference type="InterPro" id="IPR045079">
    <property type="entry name" value="Oxoprolinase-like"/>
</dbReference>
<evidence type="ECO:0000313" key="2">
    <source>
        <dbReference type="EMBL" id="MCO6416567.1"/>
    </source>
</evidence>
<evidence type="ECO:0000313" key="3">
    <source>
        <dbReference type="Proteomes" id="UP001523392"/>
    </source>
</evidence>
<evidence type="ECO:0000259" key="1">
    <source>
        <dbReference type="Pfam" id="PF02538"/>
    </source>
</evidence>
<dbReference type="PANTHER" id="PTHR11365">
    <property type="entry name" value="5-OXOPROLINASE RELATED"/>
    <property type="match status" value="1"/>
</dbReference>
<name>A0ABT1D4L4_9PROT</name>
<accession>A0ABT1D4L4</accession>
<proteinExistence type="predicted"/>
<gene>
    <name evidence="2" type="ORF">JYK14_10385</name>
</gene>
<keyword evidence="3" id="KW-1185">Reference proteome</keyword>
<dbReference type="InterPro" id="IPR003692">
    <property type="entry name" value="Hydantoinase_B"/>
</dbReference>
<dbReference type="PANTHER" id="PTHR11365:SF23">
    <property type="entry name" value="HYPOTHETICAL 5-OXOPROLINASE (EUROFUNG)-RELATED"/>
    <property type="match status" value="1"/>
</dbReference>
<dbReference type="RefSeq" id="WP_252953177.1">
    <property type="nucleotide sequence ID" value="NZ_JAFIRR010000062.1"/>
</dbReference>
<protein>
    <submittedName>
        <fullName evidence="2">Hydantoinase B/oxoprolinase family protein</fullName>
    </submittedName>
</protein>
<feature type="domain" description="Hydantoinase B/oxoprolinase" evidence="1">
    <location>
        <begin position="10"/>
        <end position="531"/>
    </location>
</feature>
<dbReference type="EMBL" id="JAFIRR010000062">
    <property type="protein sequence ID" value="MCO6416567.1"/>
    <property type="molecule type" value="Genomic_DNA"/>
</dbReference>
<dbReference type="Proteomes" id="UP001523392">
    <property type="component" value="Unassembled WGS sequence"/>
</dbReference>
<dbReference type="Pfam" id="PF02538">
    <property type="entry name" value="Hydantoinase_B"/>
    <property type="match status" value="1"/>
</dbReference>
<reference evidence="2 3" key="1">
    <citation type="submission" date="2021-12" db="EMBL/GenBank/DDBJ databases">
        <title>Siccirubricoccus leaddurans sp. nov., a high concentration Zn2+ tolerance bacterium.</title>
        <authorList>
            <person name="Cao Y."/>
        </authorList>
    </citation>
    <scope>NUCLEOTIDE SEQUENCE [LARGE SCALE GENOMIC DNA]</scope>
    <source>
        <strain evidence="2 3">KC 17139</strain>
    </source>
</reference>
<comment type="caution">
    <text evidence="2">The sequence shown here is derived from an EMBL/GenBank/DDBJ whole genome shotgun (WGS) entry which is preliminary data.</text>
</comment>
<organism evidence="2 3">
    <name type="scientific">Siccirubricoccus soli</name>
    <dbReference type="NCBI Taxonomy" id="2899147"/>
    <lineage>
        <taxon>Bacteria</taxon>
        <taxon>Pseudomonadati</taxon>
        <taxon>Pseudomonadota</taxon>
        <taxon>Alphaproteobacteria</taxon>
        <taxon>Acetobacterales</taxon>
        <taxon>Roseomonadaceae</taxon>
        <taxon>Siccirubricoccus</taxon>
    </lineage>
</organism>
<sequence length="557" mass="59620">MTHLRQTATDPILLAIVQKQLDHVSRQMGWVMTRTARSPIFSQSHDFSCFVGSRHGDVIAQADGIPIHTGGGGFAIRAVLRDFAGRIGEGDVFLLSDPYAAGGNHLPDWTIIRPVHVCGNLLAFACNRAHQSDIGGGAAGTYNAAATEIFHEGIRLPVLKLVEGGVVRDDLWRLLLLNTRCPDLMEGDLAAMLGSTRIGAERLAELLEKLAGDAATVLDAVLSHADRSMRSAVASLPDGEWEGQDGSDTDCFEEREVPVVVRMTKRGDTLRFDFTGSSPQIRGFKNSSLANTHSAVYMALSSFFDPAIPRNEGTYRCVEIVAPEGTVVNALPPAPMTMNTVYPAADIVHACWKTLAQAAPAQACAGWGKTGYGLSSGRDRRGRVFVMYHWGASPGAGAVEGRDGFGCMGQFTTLGGLSLPNVETSEAQFPVRILKQEFRTDAAGPGEYRGGPGVHYEAEILVPTEHSIRGEGTGRPSGFGVNGGGFGAVGSFETSEDGGHTWRRLPRYGVEQARPMRVRILSAGGGGWGDPARRSRDAVQRDIDDGIISPGYAQKTY</sequence>